<dbReference type="GO" id="GO:0000139">
    <property type="term" value="C:Golgi membrane"/>
    <property type="evidence" value="ECO:0007669"/>
    <property type="project" value="UniProtKB-SubCell"/>
</dbReference>
<dbReference type="HOGENOM" id="CLU_059747_0_0_1"/>
<accession>F7GBI8</accession>
<evidence type="ECO:0000256" key="9">
    <source>
        <dbReference type="SAM" id="MobiDB-lite"/>
    </source>
</evidence>
<evidence type="ECO:0000256" key="5">
    <source>
        <dbReference type="ARBA" id="ARBA00022989"/>
    </source>
</evidence>
<dbReference type="Proteomes" id="UP000002280">
    <property type="component" value="Chromosome 3"/>
</dbReference>
<dbReference type="STRING" id="13616.ENSMODP00000004339"/>
<keyword evidence="13" id="KW-1185">Reference proteome</keyword>
<organism evidence="12 13">
    <name type="scientific">Monodelphis domestica</name>
    <name type="common">Gray short-tailed opossum</name>
    <dbReference type="NCBI Taxonomy" id="13616"/>
    <lineage>
        <taxon>Eukaryota</taxon>
        <taxon>Metazoa</taxon>
        <taxon>Chordata</taxon>
        <taxon>Craniata</taxon>
        <taxon>Vertebrata</taxon>
        <taxon>Euteleostomi</taxon>
        <taxon>Mammalia</taxon>
        <taxon>Metatheria</taxon>
        <taxon>Didelphimorphia</taxon>
        <taxon>Didelphidae</taxon>
        <taxon>Monodelphis</taxon>
    </lineage>
</organism>
<keyword evidence="7 10" id="KW-0472">Membrane</keyword>
<evidence type="ECO:0000256" key="1">
    <source>
        <dbReference type="ARBA" id="ARBA00004614"/>
    </source>
</evidence>
<dbReference type="CTD" id="25789"/>
<evidence type="ECO:0000256" key="11">
    <source>
        <dbReference type="SAM" id="SignalP"/>
    </source>
</evidence>
<keyword evidence="3 10" id="KW-0812">Transmembrane</keyword>
<feature type="chain" id="PRO_5003359755" evidence="11">
    <location>
        <begin position="25"/>
        <end position="338"/>
    </location>
</feature>
<feature type="region of interest" description="Disordered" evidence="9">
    <location>
        <begin position="220"/>
        <end position="242"/>
    </location>
</feature>
<evidence type="ECO:0000256" key="10">
    <source>
        <dbReference type="SAM" id="Phobius"/>
    </source>
</evidence>
<evidence type="ECO:0000256" key="2">
    <source>
        <dbReference type="ARBA" id="ARBA00009643"/>
    </source>
</evidence>
<evidence type="ECO:0000256" key="4">
    <source>
        <dbReference type="ARBA" id="ARBA00022729"/>
    </source>
</evidence>
<keyword evidence="5 10" id="KW-1133">Transmembrane helix</keyword>
<evidence type="ECO:0000256" key="6">
    <source>
        <dbReference type="ARBA" id="ARBA00023034"/>
    </source>
</evidence>
<dbReference type="OMA" id="DNAHKVN"/>
<feature type="transmembrane region" description="Helical" evidence="10">
    <location>
        <begin position="257"/>
        <end position="279"/>
    </location>
</feature>
<keyword evidence="6" id="KW-0333">Golgi apparatus</keyword>
<dbReference type="RefSeq" id="XP_016287679.1">
    <property type="nucleotide sequence ID" value="XM_016432193.2"/>
</dbReference>
<feature type="signal peptide" evidence="11">
    <location>
        <begin position="1"/>
        <end position="24"/>
    </location>
</feature>
<dbReference type="InParanoid" id="F7GBI8"/>
<keyword evidence="8" id="KW-0325">Glycoprotein</keyword>
<dbReference type="Bgee" id="ENSMODG00000003550">
    <property type="expression patterns" value="Expressed in cerebellum and 12 other cell types or tissues"/>
</dbReference>
<dbReference type="PANTHER" id="PTHR28652:SF1">
    <property type="entry name" value="TRANSMEMBRANE PROTEIN 59-LIKE"/>
    <property type="match status" value="1"/>
</dbReference>
<dbReference type="InterPro" id="IPR022065">
    <property type="entry name" value="Uncharacterised_TMEM59"/>
</dbReference>
<feature type="compositionally biased region" description="Pro residues" evidence="9">
    <location>
        <begin position="123"/>
        <end position="136"/>
    </location>
</feature>
<reference evidence="12" key="2">
    <citation type="submission" date="2025-08" db="UniProtKB">
        <authorList>
            <consortium name="Ensembl"/>
        </authorList>
    </citation>
    <scope>IDENTIFICATION</scope>
</reference>
<reference evidence="12" key="3">
    <citation type="submission" date="2025-09" db="UniProtKB">
        <authorList>
            <consortium name="Ensembl"/>
        </authorList>
    </citation>
    <scope>IDENTIFICATION</scope>
</reference>
<dbReference type="Ensembl" id="ENSMODT00000004431.4">
    <property type="protein sequence ID" value="ENSMODP00000004339.3"/>
    <property type="gene ID" value="ENSMODG00000003550.4"/>
</dbReference>
<evidence type="ECO:0000313" key="12">
    <source>
        <dbReference type="Ensembl" id="ENSMODP00000004339.3"/>
    </source>
</evidence>
<protein>
    <submittedName>
        <fullName evidence="12">Transmembrane protein 59 like</fullName>
    </submittedName>
</protein>
<evidence type="ECO:0000313" key="13">
    <source>
        <dbReference type="Proteomes" id="UP000002280"/>
    </source>
</evidence>
<dbReference type="GeneID" id="100015772"/>
<dbReference type="OrthoDB" id="6371519at2759"/>
<dbReference type="Pfam" id="PF12280">
    <property type="entry name" value="BSMAP"/>
    <property type="match status" value="1"/>
</dbReference>
<dbReference type="RefSeq" id="XP_007489310.1">
    <property type="nucleotide sequence ID" value="XM_007489248.3"/>
</dbReference>
<name>F7GBI8_MONDO</name>
<dbReference type="PANTHER" id="PTHR28652">
    <property type="entry name" value="TRANSMEMBRANE PROTEIN 59-LIKE PROTEIN"/>
    <property type="match status" value="1"/>
</dbReference>
<feature type="region of interest" description="Disordered" evidence="9">
    <location>
        <begin position="118"/>
        <end position="148"/>
    </location>
</feature>
<dbReference type="GeneTree" id="ENSGT00390000008279"/>
<sequence>MAGAEVLMLLLLLLHPGLLPLATAAGGDPFAKQLGPTSSCQLQCRLWIPHSAVAAAQEELRNACARGCRLFAICHFVAASSEANVTLAECKAACLQAYDQAPEQLACTDGCWRQMPEPLRPSLSPPPSPSPPPPPGHQKGWRPSPPPDTISVMDLLSNLCNKLISSAQSFISSTWTYYLQADNGKVVVFQSQPEIEAPISEATQKHIEVTSSVELHSGPKEKKVKIKGKMTQETSPGPQPEHDFLGCMSKRSGLPKWILASCLLFSVLVMLWLSCASLVTAPDQHVRNQPLSISGDKNYLDDLEWPLAPAPAPMIAVAVEPQEAGPLPLKVEMDRTVL</sequence>
<keyword evidence="4 11" id="KW-0732">Signal</keyword>
<dbReference type="AlphaFoldDB" id="F7GBI8"/>
<dbReference type="eggNOG" id="ENOG502S08T">
    <property type="taxonomic scope" value="Eukaryota"/>
</dbReference>
<gene>
    <name evidence="12" type="primary">TMEM59L</name>
</gene>
<evidence type="ECO:0000256" key="7">
    <source>
        <dbReference type="ARBA" id="ARBA00023136"/>
    </source>
</evidence>
<dbReference type="KEGG" id="mdo:100015772"/>
<comment type="similarity">
    <text evidence="2">Belongs to the TMEM59 family.</text>
</comment>
<evidence type="ECO:0000256" key="3">
    <source>
        <dbReference type="ARBA" id="ARBA00022692"/>
    </source>
</evidence>
<evidence type="ECO:0000256" key="8">
    <source>
        <dbReference type="ARBA" id="ARBA00023180"/>
    </source>
</evidence>
<dbReference type="FunCoup" id="F7GBI8">
    <property type="interactions" value="107"/>
</dbReference>
<comment type="subcellular location">
    <subcellularLocation>
        <location evidence="1">Golgi apparatus membrane</location>
        <topology evidence="1">Single-pass type I membrane protein</topology>
    </subcellularLocation>
</comment>
<reference evidence="12 13" key="1">
    <citation type="journal article" date="2007" name="Nature">
        <title>Genome of the marsupial Monodelphis domestica reveals innovation in non-coding sequences.</title>
        <authorList>
            <person name="Mikkelsen T.S."/>
            <person name="Wakefield M.J."/>
            <person name="Aken B."/>
            <person name="Amemiya C.T."/>
            <person name="Chang J.L."/>
            <person name="Duke S."/>
            <person name="Garber M."/>
            <person name="Gentles A.J."/>
            <person name="Goodstadt L."/>
            <person name="Heger A."/>
            <person name="Jurka J."/>
            <person name="Kamal M."/>
            <person name="Mauceli E."/>
            <person name="Searle S.M."/>
            <person name="Sharpe T."/>
            <person name="Baker M.L."/>
            <person name="Batzer M.A."/>
            <person name="Benos P.V."/>
            <person name="Belov K."/>
            <person name="Clamp M."/>
            <person name="Cook A."/>
            <person name="Cuff J."/>
            <person name="Das R."/>
            <person name="Davidow L."/>
            <person name="Deakin J.E."/>
            <person name="Fazzari M.J."/>
            <person name="Glass J.L."/>
            <person name="Grabherr M."/>
            <person name="Greally J.M."/>
            <person name="Gu W."/>
            <person name="Hore T.A."/>
            <person name="Huttley G.A."/>
            <person name="Kleber M."/>
            <person name="Jirtle R.L."/>
            <person name="Koina E."/>
            <person name="Lee J.T."/>
            <person name="Mahony S."/>
            <person name="Marra M.A."/>
            <person name="Miller R.D."/>
            <person name="Nicholls R.D."/>
            <person name="Oda M."/>
            <person name="Papenfuss A.T."/>
            <person name="Parra Z.E."/>
            <person name="Pollock D.D."/>
            <person name="Ray D.A."/>
            <person name="Schein J.E."/>
            <person name="Speed T.P."/>
            <person name="Thompson K."/>
            <person name="VandeBerg J.L."/>
            <person name="Wade C.M."/>
            <person name="Walker J.A."/>
            <person name="Waters P.D."/>
            <person name="Webber C."/>
            <person name="Weidman J.R."/>
            <person name="Xie X."/>
            <person name="Zody M.C."/>
            <person name="Baldwin J."/>
            <person name="Abdouelleil A."/>
            <person name="Abdulkadir J."/>
            <person name="Abebe A."/>
            <person name="Abera B."/>
            <person name="Abreu J."/>
            <person name="Acer S.C."/>
            <person name="Aftuck L."/>
            <person name="Alexander A."/>
            <person name="An P."/>
            <person name="Anderson E."/>
            <person name="Anderson S."/>
            <person name="Arachi H."/>
            <person name="Azer M."/>
            <person name="Bachantsang P."/>
            <person name="Barry A."/>
            <person name="Bayul T."/>
            <person name="Berlin A."/>
            <person name="Bessette D."/>
            <person name="Bloom T."/>
            <person name="Bloom T."/>
            <person name="Boguslavskiy L."/>
            <person name="Bonnet C."/>
            <person name="Boukhgalter B."/>
            <person name="Bourzgui I."/>
            <person name="Brown A."/>
            <person name="Cahill P."/>
            <person name="Channer S."/>
            <person name="Cheshatsang Y."/>
            <person name="Chuda L."/>
            <person name="Citroen M."/>
            <person name="Collymore A."/>
            <person name="Cooke P."/>
            <person name="Costello M."/>
            <person name="D'Aco K."/>
            <person name="Daza R."/>
            <person name="De Haan G."/>
            <person name="DeGray S."/>
            <person name="DeMaso C."/>
            <person name="Dhargay N."/>
            <person name="Dooley K."/>
            <person name="Dooley E."/>
            <person name="Doricent M."/>
            <person name="Dorje P."/>
            <person name="Dorjee K."/>
            <person name="Dupes A."/>
            <person name="Elong R."/>
            <person name="Falk J."/>
            <person name="Farina A."/>
            <person name="Faro S."/>
            <person name="Ferguson D."/>
            <person name="Fisher S."/>
            <person name="Foley C.D."/>
            <person name="Franke A."/>
            <person name="Friedrich D."/>
            <person name="Gadbois L."/>
            <person name="Gearin G."/>
            <person name="Gearin C.R."/>
            <person name="Giannoukos G."/>
            <person name="Goode T."/>
            <person name="Graham J."/>
            <person name="Grandbois E."/>
            <person name="Grewal S."/>
            <person name="Gyaltsen K."/>
            <person name="Hafez N."/>
            <person name="Hagos B."/>
            <person name="Hall J."/>
            <person name="Henson C."/>
            <person name="Hollinger A."/>
            <person name="Honan T."/>
            <person name="Huard M.D."/>
            <person name="Hughes L."/>
            <person name="Hurhula B."/>
            <person name="Husby M.E."/>
            <person name="Kamat A."/>
            <person name="Kanga B."/>
            <person name="Kashin S."/>
            <person name="Khazanovich D."/>
            <person name="Kisner P."/>
            <person name="Lance K."/>
            <person name="Lara M."/>
            <person name="Lee W."/>
            <person name="Lennon N."/>
            <person name="Letendre F."/>
            <person name="LeVine R."/>
            <person name="Lipovsky A."/>
            <person name="Liu X."/>
            <person name="Liu J."/>
            <person name="Liu S."/>
            <person name="Lokyitsang T."/>
            <person name="Lokyitsang Y."/>
            <person name="Lubonja R."/>
            <person name="Lui A."/>
            <person name="MacDonald P."/>
            <person name="Magnisalis V."/>
            <person name="Maru K."/>
            <person name="Matthews C."/>
            <person name="McCusker W."/>
            <person name="McDonough S."/>
            <person name="Mehta T."/>
            <person name="Meldrim J."/>
            <person name="Meneus L."/>
            <person name="Mihai O."/>
            <person name="Mihalev A."/>
            <person name="Mihova T."/>
            <person name="Mittelman R."/>
            <person name="Mlenga V."/>
            <person name="Montmayeur A."/>
            <person name="Mulrain L."/>
            <person name="Navidi A."/>
            <person name="Naylor J."/>
            <person name="Negash T."/>
            <person name="Nguyen T."/>
            <person name="Nguyen N."/>
            <person name="Nicol R."/>
            <person name="Norbu C."/>
            <person name="Norbu N."/>
            <person name="Novod N."/>
            <person name="O'Neill B."/>
            <person name="Osman S."/>
            <person name="Markiewicz E."/>
            <person name="Oyono O.L."/>
            <person name="Patti C."/>
            <person name="Phunkhang P."/>
            <person name="Pierre F."/>
            <person name="Priest M."/>
            <person name="Raghuraman S."/>
            <person name="Rege F."/>
            <person name="Reyes R."/>
            <person name="Rise C."/>
            <person name="Rogov P."/>
            <person name="Ross K."/>
            <person name="Ryan E."/>
            <person name="Settipalli S."/>
            <person name="Shea T."/>
            <person name="Sherpa N."/>
            <person name="Shi L."/>
            <person name="Shih D."/>
            <person name="Sparrow T."/>
            <person name="Spaulding J."/>
            <person name="Stalker J."/>
            <person name="Stange-Thomann N."/>
            <person name="Stavropoulos S."/>
            <person name="Stone C."/>
            <person name="Strader C."/>
            <person name="Tesfaye S."/>
            <person name="Thomson T."/>
            <person name="Thoulutsang Y."/>
            <person name="Thoulutsang D."/>
            <person name="Topham K."/>
            <person name="Topping I."/>
            <person name="Tsamla T."/>
            <person name="Vassiliev H."/>
            <person name="Vo A."/>
            <person name="Wangchuk T."/>
            <person name="Wangdi T."/>
            <person name="Weiand M."/>
            <person name="Wilkinson J."/>
            <person name="Wilson A."/>
            <person name="Yadav S."/>
            <person name="Young G."/>
            <person name="Yu Q."/>
            <person name="Zembek L."/>
            <person name="Zhong D."/>
            <person name="Zimmer A."/>
            <person name="Zwirko Z."/>
            <person name="Jaffe D.B."/>
            <person name="Alvarez P."/>
            <person name="Brockman W."/>
            <person name="Butler J."/>
            <person name="Chin C."/>
            <person name="Gnerre S."/>
            <person name="MacCallum I."/>
            <person name="Graves J.A."/>
            <person name="Ponting C.P."/>
            <person name="Breen M."/>
            <person name="Samollow P.B."/>
            <person name="Lander E.S."/>
            <person name="Lindblad-Toh K."/>
        </authorList>
    </citation>
    <scope>NUCLEOTIDE SEQUENCE [LARGE SCALE GENOMIC DNA]</scope>
</reference>
<proteinExistence type="inferred from homology"/>